<gene>
    <name evidence="2" type="ORF">METZ01_LOCUS446166</name>
</gene>
<protein>
    <submittedName>
        <fullName evidence="2">Uncharacterized protein</fullName>
    </submittedName>
</protein>
<evidence type="ECO:0000313" key="2">
    <source>
        <dbReference type="EMBL" id="SVD93312.1"/>
    </source>
</evidence>
<feature type="region of interest" description="Disordered" evidence="1">
    <location>
        <begin position="1"/>
        <end position="80"/>
    </location>
</feature>
<reference evidence="2" key="1">
    <citation type="submission" date="2018-05" db="EMBL/GenBank/DDBJ databases">
        <authorList>
            <person name="Lanie J.A."/>
            <person name="Ng W.-L."/>
            <person name="Kazmierczak K.M."/>
            <person name="Andrzejewski T.M."/>
            <person name="Davidsen T.M."/>
            <person name="Wayne K.J."/>
            <person name="Tettelin H."/>
            <person name="Glass J.I."/>
            <person name="Rusch D."/>
            <person name="Podicherti R."/>
            <person name="Tsui H.-C.T."/>
            <person name="Winkler M.E."/>
        </authorList>
    </citation>
    <scope>NUCLEOTIDE SEQUENCE</scope>
</reference>
<sequence>PTTWGACSCNRDSWSKHGRPTWQPSPPTLPSLAPTTPWPSYTKPRARSPEHARTTRLSSNSGRAIRDSCARRAQGLPNSR</sequence>
<feature type="non-terminal residue" evidence="2">
    <location>
        <position position="80"/>
    </location>
</feature>
<name>A0A382ZCW2_9ZZZZ</name>
<feature type="compositionally biased region" description="Low complexity" evidence="1">
    <location>
        <begin position="30"/>
        <end position="40"/>
    </location>
</feature>
<evidence type="ECO:0000256" key="1">
    <source>
        <dbReference type="SAM" id="MobiDB-lite"/>
    </source>
</evidence>
<feature type="non-terminal residue" evidence="2">
    <location>
        <position position="1"/>
    </location>
</feature>
<dbReference type="EMBL" id="UINC01182865">
    <property type="protein sequence ID" value="SVD93312.1"/>
    <property type="molecule type" value="Genomic_DNA"/>
</dbReference>
<organism evidence="2">
    <name type="scientific">marine metagenome</name>
    <dbReference type="NCBI Taxonomy" id="408172"/>
    <lineage>
        <taxon>unclassified sequences</taxon>
        <taxon>metagenomes</taxon>
        <taxon>ecological metagenomes</taxon>
    </lineage>
</organism>
<dbReference type="AlphaFoldDB" id="A0A382ZCW2"/>
<accession>A0A382ZCW2</accession>
<proteinExistence type="predicted"/>